<name>A0A658R1L9_9BURK</name>
<reference evidence="1 2" key="1">
    <citation type="submission" date="2016-01" db="EMBL/GenBank/DDBJ databases">
        <authorList>
            <person name="Peeters C."/>
        </authorList>
    </citation>
    <scope>NUCLEOTIDE SEQUENCE [LARGE SCALE GENOMIC DNA]</scope>
    <source>
        <strain evidence="1">LMG 29315</strain>
    </source>
</reference>
<accession>A0A658R1L9</accession>
<dbReference type="Proteomes" id="UP000198263">
    <property type="component" value="Unassembled WGS sequence"/>
</dbReference>
<evidence type="ECO:0000313" key="2">
    <source>
        <dbReference type="Proteomes" id="UP000198263"/>
    </source>
</evidence>
<dbReference type="AlphaFoldDB" id="A0A658R1L9"/>
<dbReference type="OrthoDB" id="9137248at2"/>
<evidence type="ECO:0000313" key="1">
    <source>
        <dbReference type="EMBL" id="SAL40285.1"/>
    </source>
</evidence>
<dbReference type="RefSeq" id="WP_040050302.1">
    <property type="nucleotide sequence ID" value="NZ_FCNV02000010.1"/>
</dbReference>
<proteinExistence type="predicted"/>
<organism evidence="1 2">
    <name type="scientific">Caballeronia concitans</name>
    <dbReference type="NCBI Taxonomy" id="1777133"/>
    <lineage>
        <taxon>Bacteria</taxon>
        <taxon>Pseudomonadati</taxon>
        <taxon>Pseudomonadota</taxon>
        <taxon>Betaproteobacteria</taxon>
        <taxon>Burkholderiales</taxon>
        <taxon>Burkholderiaceae</taxon>
        <taxon>Caballeronia</taxon>
    </lineage>
</organism>
<keyword evidence="2" id="KW-1185">Reference proteome</keyword>
<protein>
    <submittedName>
        <fullName evidence="1">Uncharacterized protein</fullName>
    </submittedName>
</protein>
<sequence length="156" mass="17519">MKHDAKAAGTRDAIVRTVRSTITALEVENLDCVECNAVATRARAALESGHESLCARYGFTQFLLDVTRRELARRYGAQSEDTRAIQGELFTGVLQRRYPIPHEQRENPQYVLLEVLTTPQVHWNAAQHRKVGRAHLKHADALEEYANRRGKGVSAA</sequence>
<gene>
    <name evidence="1" type="ORF">AWB72_04215</name>
</gene>
<dbReference type="EMBL" id="FCNV02000010">
    <property type="protein sequence ID" value="SAL40285.1"/>
    <property type="molecule type" value="Genomic_DNA"/>
</dbReference>
<comment type="caution">
    <text evidence="1">The sequence shown here is derived from an EMBL/GenBank/DDBJ whole genome shotgun (WGS) entry which is preliminary data.</text>
</comment>